<dbReference type="EMBL" id="LT554584">
    <property type="protein sequence ID" value="SAM06298.1"/>
    <property type="molecule type" value="Genomic_DNA"/>
</dbReference>
<evidence type="ECO:0000256" key="1">
    <source>
        <dbReference type="SAM" id="SignalP"/>
    </source>
</evidence>
<dbReference type="OrthoDB" id="2248103at2759"/>
<keyword evidence="3" id="KW-1185">Reference proteome</keyword>
<dbReference type="Proteomes" id="UP000078561">
    <property type="component" value="Unassembled WGS sequence"/>
</dbReference>
<dbReference type="AlphaFoldDB" id="A0A168R8V5"/>
<sequence>MFKQLSLIGLLALAAPGVFGDLYSHNGESCGGMSKIHHANTHCLRLNGEVSHRVADGRERGWYIYPNSDCSGKRRFLVVPEQGCVDEYSYGFVSFSASPHFG</sequence>
<feature type="chain" id="PRO_5007900015" evidence="1">
    <location>
        <begin position="21"/>
        <end position="102"/>
    </location>
</feature>
<dbReference type="InParanoid" id="A0A168R8V5"/>
<proteinExistence type="predicted"/>
<evidence type="ECO:0000313" key="2">
    <source>
        <dbReference type="EMBL" id="SAM06298.1"/>
    </source>
</evidence>
<accession>A0A168R8V5</accession>
<keyword evidence="1" id="KW-0732">Signal</keyword>
<feature type="signal peptide" evidence="1">
    <location>
        <begin position="1"/>
        <end position="20"/>
    </location>
</feature>
<protein>
    <submittedName>
        <fullName evidence="2">Uncharacterized protein</fullName>
    </submittedName>
</protein>
<gene>
    <name evidence="2" type="primary">ABSGL_12186.1 scaffold 12718</name>
</gene>
<organism evidence="2">
    <name type="scientific">Absidia glauca</name>
    <name type="common">Pin mould</name>
    <dbReference type="NCBI Taxonomy" id="4829"/>
    <lineage>
        <taxon>Eukaryota</taxon>
        <taxon>Fungi</taxon>
        <taxon>Fungi incertae sedis</taxon>
        <taxon>Mucoromycota</taxon>
        <taxon>Mucoromycotina</taxon>
        <taxon>Mucoromycetes</taxon>
        <taxon>Mucorales</taxon>
        <taxon>Cunninghamellaceae</taxon>
        <taxon>Absidia</taxon>
    </lineage>
</organism>
<reference evidence="2" key="1">
    <citation type="submission" date="2016-04" db="EMBL/GenBank/DDBJ databases">
        <authorList>
            <person name="Evans L.H."/>
            <person name="Alamgir A."/>
            <person name="Owens N."/>
            <person name="Weber N.D."/>
            <person name="Virtaneva K."/>
            <person name="Barbian K."/>
            <person name="Babar A."/>
            <person name="Rosenke K."/>
        </authorList>
    </citation>
    <scope>NUCLEOTIDE SEQUENCE [LARGE SCALE GENOMIC DNA]</scope>
    <source>
        <strain evidence="2">CBS 101.48</strain>
    </source>
</reference>
<name>A0A168R8V5_ABSGL</name>
<evidence type="ECO:0000313" key="3">
    <source>
        <dbReference type="Proteomes" id="UP000078561"/>
    </source>
</evidence>